<dbReference type="PRINTS" id="PR00260">
    <property type="entry name" value="CHEMTRNSDUCR"/>
</dbReference>
<dbReference type="SMART" id="SM00283">
    <property type="entry name" value="MA"/>
    <property type="match status" value="1"/>
</dbReference>
<dbReference type="AlphaFoldDB" id="G2DZQ1"/>
<sequence length="571" mass="61433">MKLIHHAKIKTKLILMALIPSLAMLLIGFISLDLLREVNEGVDRIYEDRVVPMQQLKSVTDDYAVQIVGAVNKANAGELTAEEALEQVVRAKGRIQENWQAYLQTELTPEEEQLIEEAQALFASADSAIERLEVRLGDEKGNIGGLLDMFDGPLSALIDPIGIKLNELVNLQLRVAKEERKTAHHLYSHSVTNFVGIAMIALLLILVLGWSFYSSIVGQLGRLRATVNRILEHSDLSVRTELDARNEIGEIARDFDRMVDRLRELVEQISDSTLTLSTATGQMSSALAQSRAGANQQLGDTDQVATAMQQMTASSEEVARNTAESAAAAQSAKDLADRGRGAVGETIGAMSTLAEQVSAAGETIRSLGQDMSSIETILHVIRGVTEQTNLLALNAAIEAARAGEQGRGFAVVATEVRTLAKRTQVSAQEIEATVAQLQQRSRQAGIEMEKSEQSSAMALSAAGEAEHALNAIAEAVTGISGSMSQIASAAEEQSTVANQVSHRIVAISDSAHQRSASVSQFEAASQQLVRLSDELKARVSHFQGHDHVDSVRPQLDSVSSAPIAMLEPQTA</sequence>
<evidence type="ECO:0000256" key="7">
    <source>
        <dbReference type="PROSITE-ProRule" id="PRU00284"/>
    </source>
</evidence>
<keyword evidence="2 9" id="KW-0812">Transmembrane</keyword>
<keyword evidence="13" id="KW-1185">Reference proteome</keyword>
<dbReference type="CDD" id="cd06225">
    <property type="entry name" value="HAMP"/>
    <property type="match status" value="1"/>
</dbReference>
<evidence type="ECO:0000313" key="13">
    <source>
        <dbReference type="Proteomes" id="UP000004200"/>
    </source>
</evidence>
<dbReference type="PROSITE" id="PS50111">
    <property type="entry name" value="CHEMOTAXIS_TRANSDUC_2"/>
    <property type="match status" value="1"/>
</dbReference>
<evidence type="ECO:0000256" key="6">
    <source>
        <dbReference type="ARBA" id="ARBA00029447"/>
    </source>
</evidence>
<feature type="coiled-coil region" evidence="8">
    <location>
        <begin position="420"/>
        <end position="454"/>
    </location>
</feature>
<dbReference type="eggNOG" id="COG0840">
    <property type="taxonomic scope" value="Bacteria"/>
</dbReference>
<evidence type="ECO:0000259" key="10">
    <source>
        <dbReference type="PROSITE" id="PS50111"/>
    </source>
</evidence>
<dbReference type="FunFam" id="1.10.287.950:FF:000001">
    <property type="entry name" value="Methyl-accepting chemotaxis sensory transducer"/>
    <property type="match status" value="1"/>
</dbReference>
<dbReference type="Gene3D" id="1.10.287.950">
    <property type="entry name" value="Methyl-accepting chemotaxis protein"/>
    <property type="match status" value="1"/>
</dbReference>
<dbReference type="PATRIC" id="fig|765913.3.peg.1536"/>
<dbReference type="GO" id="GO:0004888">
    <property type="term" value="F:transmembrane signaling receptor activity"/>
    <property type="evidence" value="ECO:0007669"/>
    <property type="project" value="InterPro"/>
</dbReference>
<gene>
    <name evidence="12" type="ORF">ThidrDRAFT_1514</name>
</gene>
<reference evidence="12 13" key="1">
    <citation type="submission" date="2011-06" db="EMBL/GenBank/DDBJ databases">
        <title>The draft genome of Thiorhodococcus drewsii AZ1.</title>
        <authorList>
            <consortium name="US DOE Joint Genome Institute (JGI-PGF)"/>
            <person name="Lucas S."/>
            <person name="Han J."/>
            <person name="Lapidus A."/>
            <person name="Cheng J.-F."/>
            <person name="Goodwin L."/>
            <person name="Pitluck S."/>
            <person name="Peters L."/>
            <person name="Land M.L."/>
            <person name="Hauser L."/>
            <person name="Vogl K."/>
            <person name="Liu Z."/>
            <person name="Imhoff J."/>
            <person name="Thiel V."/>
            <person name="Frigaard N.-U."/>
            <person name="Bryant D.A."/>
            <person name="Woyke T.J."/>
        </authorList>
    </citation>
    <scope>NUCLEOTIDE SEQUENCE [LARGE SCALE GENOMIC DNA]</scope>
    <source>
        <strain evidence="12 13">AZ1</strain>
    </source>
</reference>
<comment type="caution">
    <text evidence="12">The sequence shown here is derived from an EMBL/GenBank/DDBJ whole genome shotgun (WGS) entry which is preliminary data.</text>
</comment>
<organism evidence="12 13">
    <name type="scientific">Thiorhodococcus drewsii AZ1</name>
    <dbReference type="NCBI Taxonomy" id="765913"/>
    <lineage>
        <taxon>Bacteria</taxon>
        <taxon>Pseudomonadati</taxon>
        <taxon>Pseudomonadota</taxon>
        <taxon>Gammaproteobacteria</taxon>
        <taxon>Chromatiales</taxon>
        <taxon>Chromatiaceae</taxon>
        <taxon>Thiorhodococcus</taxon>
    </lineage>
</organism>
<dbReference type="PANTHER" id="PTHR32089">
    <property type="entry name" value="METHYL-ACCEPTING CHEMOTAXIS PROTEIN MCPB"/>
    <property type="match status" value="1"/>
</dbReference>
<dbReference type="PROSITE" id="PS50885">
    <property type="entry name" value="HAMP"/>
    <property type="match status" value="1"/>
</dbReference>
<evidence type="ECO:0000256" key="8">
    <source>
        <dbReference type="SAM" id="Coils"/>
    </source>
</evidence>
<feature type="transmembrane region" description="Helical" evidence="9">
    <location>
        <begin position="194"/>
        <end position="213"/>
    </location>
</feature>
<accession>G2DZQ1</accession>
<dbReference type="Pfam" id="PF12729">
    <property type="entry name" value="4HB_MCP_1"/>
    <property type="match status" value="1"/>
</dbReference>
<dbReference type="Pfam" id="PF00015">
    <property type="entry name" value="MCPsignal"/>
    <property type="match status" value="1"/>
</dbReference>
<dbReference type="InterPro" id="IPR004090">
    <property type="entry name" value="Chemotax_Me-accpt_rcpt"/>
</dbReference>
<dbReference type="SUPFAM" id="SSF58104">
    <property type="entry name" value="Methyl-accepting chemotaxis protein (MCP) signaling domain"/>
    <property type="match status" value="1"/>
</dbReference>
<comment type="similarity">
    <text evidence="6">Belongs to the methyl-accepting chemotaxis (MCP) protein family.</text>
</comment>
<dbReference type="CDD" id="cd11386">
    <property type="entry name" value="MCP_signal"/>
    <property type="match status" value="1"/>
</dbReference>
<evidence type="ECO:0000256" key="9">
    <source>
        <dbReference type="SAM" id="Phobius"/>
    </source>
</evidence>
<evidence type="ECO:0000259" key="11">
    <source>
        <dbReference type="PROSITE" id="PS50885"/>
    </source>
</evidence>
<dbReference type="GO" id="GO:0007165">
    <property type="term" value="P:signal transduction"/>
    <property type="evidence" value="ECO:0007669"/>
    <property type="project" value="UniProtKB-KW"/>
</dbReference>
<evidence type="ECO:0000313" key="12">
    <source>
        <dbReference type="EMBL" id="EGV32278.1"/>
    </source>
</evidence>
<dbReference type="InterPro" id="IPR024478">
    <property type="entry name" value="HlyB_4HB_MCP"/>
</dbReference>
<feature type="domain" description="Methyl-accepting transducer" evidence="10">
    <location>
        <begin position="272"/>
        <end position="508"/>
    </location>
</feature>
<dbReference type="OrthoDB" id="9781845at2"/>
<dbReference type="Pfam" id="PF00672">
    <property type="entry name" value="HAMP"/>
    <property type="match status" value="1"/>
</dbReference>
<keyword evidence="4 9" id="KW-0472">Membrane</keyword>
<dbReference type="InterPro" id="IPR004089">
    <property type="entry name" value="MCPsignal_dom"/>
</dbReference>
<dbReference type="InterPro" id="IPR003660">
    <property type="entry name" value="HAMP_dom"/>
</dbReference>
<keyword evidence="5 7" id="KW-0807">Transducer</keyword>
<dbReference type="PANTHER" id="PTHR32089:SF119">
    <property type="entry name" value="METHYL-ACCEPTING CHEMOTAXIS PROTEIN CTPL"/>
    <property type="match status" value="1"/>
</dbReference>
<keyword evidence="3 9" id="KW-1133">Transmembrane helix</keyword>
<name>G2DZQ1_9GAMM</name>
<comment type="subcellular location">
    <subcellularLocation>
        <location evidence="1">Membrane</location>
        <topology evidence="1">Multi-pass membrane protein</topology>
    </subcellularLocation>
</comment>
<dbReference type="GO" id="GO:0006935">
    <property type="term" value="P:chemotaxis"/>
    <property type="evidence" value="ECO:0007669"/>
    <property type="project" value="InterPro"/>
</dbReference>
<dbReference type="RefSeq" id="WP_007040228.1">
    <property type="nucleotide sequence ID" value="NZ_AFWT01000008.1"/>
</dbReference>
<evidence type="ECO:0000256" key="2">
    <source>
        <dbReference type="ARBA" id="ARBA00022692"/>
    </source>
</evidence>
<evidence type="ECO:0000256" key="5">
    <source>
        <dbReference type="ARBA" id="ARBA00023224"/>
    </source>
</evidence>
<dbReference type="STRING" id="765913.ThidrDRAFT_1514"/>
<dbReference type="Proteomes" id="UP000004200">
    <property type="component" value="Unassembled WGS sequence"/>
</dbReference>
<feature type="transmembrane region" description="Helical" evidence="9">
    <location>
        <begin position="12"/>
        <end position="32"/>
    </location>
</feature>
<feature type="domain" description="HAMP" evidence="11">
    <location>
        <begin position="214"/>
        <end position="267"/>
    </location>
</feature>
<keyword evidence="8" id="KW-0175">Coiled coil</keyword>
<evidence type="ECO:0000256" key="3">
    <source>
        <dbReference type="ARBA" id="ARBA00022989"/>
    </source>
</evidence>
<protein>
    <submittedName>
        <fullName evidence="12">Methyl-accepting chemotaxis sensory transducer</fullName>
    </submittedName>
</protein>
<dbReference type="GO" id="GO:0016020">
    <property type="term" value="C:membrane"/>
    <property type="evidence" value="ECO:0007669"/>
    <property type="project" value="UniProtKB-SubCell"/>
</dbReference>
<dbReference type="SMART" id="SM00304">
    <property type="entry name" value="HAMP"/>
    <property type="match status" value="1"/>
</dbReference>
<evidence type="ECO:0000256" key="4">
    <source>
        <dbReference type="ARBA" id="ARBA00023136"/>
    </source>
</evidence>
<evidence type="ECO:0000256" key="1">
    <source>
        <dbReference type="ARBA" id="ARBA00004141"/>
    </source>
</evidence>
<dbReference type="EMBL" id="AFWT01000008">
    <property type="protein sequence ID" value="EGV32278.1"/>
    <property type="molecule type" value="Genomic_DNA"/>
</dbReference>
<proteinExistence type="inferred from homology"/>